<proteinExistence type="predicted"/>
<dbReference type="EMBL" id="SLWB01000006">
    <property type="protein sequence ID" value="TCN68448.1"/>
    <property type="molecule type" value="Genomic_DNA"/>
</dbReference>
<sequence length="164" mass="17566">MKHLFAQTFLLLALFGASAHDVSAMAGKYSVKGRVVDTDTKKPIEFASVVLIAVPDSTIKSSALTDPNGNYTFTNVAEGSYVVKAQIVGYSPNFSSRFASTPNTKVADIPIKSSAVIKEVMVTGKKPYIEKKADRTVLNIESSATASAESAYESTNCRIHPQSI</sequence>
<organism evidence="2 3">
    <name type="scientific">Acetobacteroides hydrogenigenes</name>
    <dbReference type="NCBI Taxonomy" id="979970"/>
    <lineage>
        <taxon>Bacteria</taxon>
        <taxon>Pseudomonadati</taxon>
        <taxon>Bacteroidota</taxon>
        <taxon>Bacteroidia</taxon>
        <taxon>Bacteroidales</taxon>
        <taxon>Rikenellaceae</taxon>
        <taxon>Acetobacteroides</taxon>
    </lineage>
</organism>
<dbReference type="GO" id="GO:0004180">
    <property type="term" value="F:carboxypeptidase activity"/>
    <property type="evidence" value="ECO:0007669"/>
    <property type="project" value="UniProtKB-KW"/>
</dbReference>
<evidence type="ECO:0000313" key="2">
    <source>
        <dbReference type="EMBL" id="TCN68448.1"/>
    </source>
</evidence>
<gene>
    <name evidence="2" type="ORF">CLV25_10630</name>
</gene>
<protein>
    <submittedName>
        <fullName evidence="2">Carboxypeptidase family protein</fullName>
    </submittedName>
</protein>
<dbReference type="Gene3D" id="2.60.40.1120">
    <property type="entry name" value="Carboxypeptidase-like, regulatory domain"/>
    <property type="match status" value="1"/>
</dbReference>
<name>A0A4R2EHJ2_9BACT</name>
<dbReference type="Proteomes" id="UP000294830">
    <property type="component" value="Unassembled WGS sequence"/>
</dbReference>
<dbReference type="InterPro" id="IPR008969">
    <property type="entry name" value="CarboxyPept-like_regulatory"/>
</dbReference>
<dbReference type="OrthoDB" id="905812at2"/>
<accession>A0A4R2EHJ2</accession>
<evidence type="ECO:0000256" key="1">
    <source>
        <dbReference type="SAM" id="SignalP"/>
    </source>
</evidence>
<keyword evidence="2" id="KW-0645">Protease</keyword>
<dbReference type="RefSeq" id="WP_131839037.1">
    <property type="nucleotide sequence ID" value="NZ_SLWB01000006.1"/>
</dbReference>
<evidence type="ECO:0000313" key="3">
    <source>
        <dbReference type="Proteomes" id="UP000294830"/>
    </source>
</evidence>
<keyword evidence="1" id="KW-0732">Signal</keyword>
<reference evidence="2 3" key="1">
    <citation type="submission" date="2019-03" db="EMBL/GenBank/DDBJ databases">
        <title>Genomic Encyclopedia of Archaeal and Bacterial Type Strains, Phase II (KMG-II): from individual species to whole genera.</title>
        <authorList>
            <person name="Goeker M."/>
        </authorList>
    </citation>
    <scope>NUCLEOTIDE SEQUENCE [LARGE SCALE GENOMIC DNA]</scope>
    <source>
        <strain evidence="2 3">RL-C</strain>
    </source>
</reference>
<dbReference type="SUPFAM" id="SSF49464">
    <property type="entry name" value="Carboxypeptidase regulatory domain-like"/>
    <property type="match status" value="1"/>
</dbReference>
<comment type="caution">
    <text evidence="2">The sequence shown here is derived from an EMBL/GenBank/DDBJ whole genome shotgun (WGS) entry which is preliminary data.</text>
</comment>
<dbReference type="AlphaFoldDB" id="A0A4R2EHJ2"/>
<feature type="chain" id="PRO_5020482937" evidence="1">
    <location>
        <begin position="20"/>
        <end position="164"/>
    </location>
</feature>
<feature type="signal peptide" evidence="1">
    <location>
        <begin position="1"/>
        <end position="19"/>
    </location>
</feature>
<dbReference type="Pfam" id="PF13620">
    <property type="entry name" value="CarboxypepD_reg"/>
    <property type="match status" value="1"/>
</dbReference>
<keyword evidence="3" id="KW-1185">Reference proteome</keyword>
<keyword evidence="2" id="KW-0378">Hydrolase</keyword>
<keyword evidence="2" id="KW-0121">Carboxypeptidase</keyword>